<dbReference type="Gene3D" id="3.20.20.70">
    <property type="entry name" value="Aldolase class I"/>
    <property type="match status" value="1"/>
</dbReference>
<keyword evidence="8" id="KW-1185">Reference proteome</keyword>
<sequence length="289" mass="32829">MNYEGTVYRPPSEAYSLIIQVTIGCAHNKCSFCSMYKDKKFKIKNLKQIYEDLYEARKLYKSVKRIFLADGDAFVLPFEQLKDILNKIKELFPECERVTSYAAPNDILRKSKEEITALNKLGLKMLYMGIESGSDSILKDINKGVNSRDIIEAGKKAKDGGMKLSVTLISGIGGKDKWMENAVESARVINAIEPDYLGTLTFMVEPNTPMHQAVKSGKFQILNPDEAMLEMRELIKNIDVKNCIFRSNHASNYMPIGGNLSKDKEKLIKLIDDVLKGKYEYKPEGFRRL</sequence>
<feature type="domain" description="Radical SAM core" evidence="6">
    <location>
        <begin position="9"/>
        <end position="246"/>
    </location>
</feature>
<dbReference type="SMART" id="SM00729">
    <property type="entry name" value="Elp3"/>
    <property type="match status" value="1"/>
</dbReference>
<evidence type="ECO:0000256" key="3">
    <source>
        <dbReference type="ARBA" id="ARBA00022723"/>
    </source>
</evidence>
<dbReference type="InterPro" id="IPR006638">
    <property type="entry name" value="Elp3/MiaA/NifB-like_rSAM"/>
</dbReference>
<dbReference type="SFLD" id="SFLDG01082">
    <property type="entry name" value="B12-binding_domain_containing"/>
    <property type="match status" value="1"/>
</dbReference>
<proteinExistence type="predicted"/>
<evidence type="ECO:0000256" key="1">
    <source>
        <dbReference type="ARBA" id="ARBA00001966"/>
    </source>
</evidence>
<dbReference type="SUPFAM" id="SSF102114">
    <property type="entry name" value="Radical SAM enzymes"/>
    <property type="match status" value="1"/>
</dbReference>
<dbReference type="PANTHER" id="PTHR43409:SF4">
    <property type="entry name" value="RADICAL SAM SUPERFAMILY PROTEIN"/>
    <property type="match status" value="1"/>
</dbReference>
<accession>A0ABW8TDY0</accession>
<protein>
    <submittedName>
        <fullName evidence="7">Radical SAM protein</fullName>
    </submittedName>
</protein>
<dbReference type="EMBL" id="JBJIAA010000007">
    <property type="protein sequence ID" value="MFL0250713.1"/>
    <property type="molecule type" value="Genomic_DNA"/>
</dbReference>
<evidence type="ECO:0000313" key="8">
    <source>
        <dbReference type="Proteomes" id="UP001623592"/>
    </source>
</evidence>
<keyword evidence="3" id="KW-0479">Metal-binding</keyword>
<dbReference type="InterPro" id="IPR007197">
    <property type="entry name" value="rSAM"/>
</dbReference>
<comment type="cofactor">
    <cofactor evidence="1">
        <name>[4Fe-4S] cluster</name>
        <dbReference type="ChEBI" id="CHEBI:49883"/>
    </cofactor>
</comment>
<gene>
    <name evidence="7" type="ORF">ACJDT4_09800</name>
</gene>
<comment type="caution">
    <text evidence="7">The sequence shown here is derived from an EMBL/GenBank/DDBJ whole genome shotgun (WGS) entry which is preliminary data.</text>
</comment>
<evidence type="ECO:0000256" key="5">
    <source>
        <dbReference type="ARBA" id="ARBA00023014"/>
    </source>
</evidence>
<keyword evidence="4" id="KW-0408">Iron</keyword>
<evidence type="ECO:0000256" key="4">
    <source>
        <dbReference type="ARBA" id="ARBA00023004"/>
    </source>
</evidence>
<dbReference type="PROSITE" id="PS51918">
    <property type="entry name" value="RADICAL_SAM"/>
    <property type="match status" value="1"/>
</dbReference>
<dbReference type="InterPro" id="IPR051198">
    <property type="entry name" value="BchE-like"/>
</dbReference>
<dbReference type="PANTHER" id="PTHR43409">
    <property type="entry name" value="ANAEROBIC MAGNESIUM-PROTOPORPHYRIN IX MONOMETHYL ESTER CYCLASE-RELATED"/>
    <property type="match status" value="1"/>
</dbReference>
<reference evidence="7 8" key="1">
    <citation type="submission" date="2024-11" db="EMBL/GenBank/DDBJ databases">
        <authorList>
            <person name="Heng Y.C."/>
            <person name="Lim A.C.H."/>
            <person name="Lee J.K.Y."/>
            <person name="Kittelmann S."/>
        </authorList>
    </citation>
    <scope>NUCLEOTIDE SEQUENCE [LARGE SCALE GENOMIC DNA]</scope>
    <source>
        <strain evidence="7 8">WILCCON 0114</strain>
    </source>
</reference>
<evidence type="ECO:0000256" key="2">
    <source>
        <dbReference type="ARBA" id="ARBA00022691"/>
    </source>
</evidence>
<keyword evidence="2" id="KW-0949">S-adenosyl-L-methionine</keyword>
<dbReference type="SFLD" id="SFLDG01095">
    <property type="entry name" value="Uncharacterised_Radical_SAM_Su"/>
    <property type="match status" value="1"/>
</dbReference>
<evidence type="ECO:0000259" key="6">
    <source>
        <dbReference type="PROSITE" id="PS51918"/>
    </source>
</evidence>
<dbReference type="CDD" id="cd01335">
    <property type="entry name" value="Radical_SAM"/>
    <property type="match status" value="1"/>
</dbReference>
<dbReference type="Proteomes" id="UP001623592">
    <property type="component" value="Unassembled WGS sequence"/>
</dbReference>
<dbReference type="RefSeq" id="WP_406787495.1">
    <property type="nucleotide sequence ID" value="NZ_JBJIAA010000007.1"/>
</dbReference>
<dbReference type="InterPro" id="IPR058240">
    <property type="entry name" value="rSAM_sf"/>
</dbReference>
<dbReference type="Pfam" id="PF04055">
    <property type="entry name" value="Radical_SAM"/>
    <property type="match status" value="1"/>
</dbReference>
<dbReference type="InterPro" id="IPR013785">
    <property type="entry name" value="Aldolase_TIM"/>
</dbReference>
<dbReference type="SFLD" id="SFLDS00029">
    <property type="entry name" value="Radical_SAM"/>
    <property type="match status" value="1"/>
</dbReference>
<evidence type="ECO:0000313" key="7">
    <source>
        <dbReference type="EMBL" id="MFL0250713.1"/>
    </source>
</evidence>
<keyword evidence="5" id="KW-0411">Iron-sulfur</keyword>
<organism evidence="7 8">
    <name type="scientific">Clostridium neuense</name>
    <dbReference type="NCBI Taxonomy" id="1728934"/>
    <lineage>
        <taxon>Bacteria</taxon>
        <taxon>Bacillati</taxon>
        <taxon>Bacillota</taxon>
        <taxon>Clostridia</taxon>
        <taxon>Eubacteriales</taxon>
        <taxon>Clostridiaceae</taxon>
        <taxon>Clostridium</taxon>
    </lineage>
</organism>
<name>A0ABW8TDY0_9CLOT</name>